<accession>D5QCQ3</accession>
<keyword evidence="1" id="KW-0812">Transmembrane</keyword>
<dbReference type="HOGENOM" id="CLU_183686_0_0_5"/>
<keyword evidence="1" id="KW-0472">Membrane</keyword>
<dbReference type="AlphaFoldDB" id="D5QCQ3"/>
<proteinExistence type="predicted"/>
<evidence type="ECO:0000256" key="1">
    <source>
        <dbReference type="SAM" id="Phobius"/>
    </source>
</evidence>
<protein>
    <submittedName>
        <fullName evidence="2">Uncharacterized protein</fullName>
    </submittedName>
</protein>
<organism evidence="2 3">
    <name type="scientific">Novacetimonas hansenii ATCC 23769</name>
    <dbReference type="NCBI Taxonomy" id="714995"/>
    <lineage>
        <taxon>Bacteria</taxon>
        <taxon>Pseudomonadati</taxon>
        <taxon>Pseudomonadota</taxon>
        <taxon>Alphaproteobacteria</taxon>
        <taxon>Acetobacterales</taxon>
        <taxon>Acetobacteraceae</taxon>
        <taxon>Novacetimonas</taxon>
    </lineage>
</organism>
<gene>
    <name evidence="2" type="ORF">GXY_04534</name>
</gene>
<feature type="transmembrane region" description="Helical" evidence="1">
    <location>
        <begin position="21"/>
        <end position="47"/>
    </location>
</feature>
<reference evidence="2 3" key="1">
    <citation type="journal article" date="2010" name="J. Bacteriol.">
        <title>Genome sequence of a cellulose-producing bacterium, Gluconacetobacter hansenii ATCC 23769.</title>
        <authorList>
            <person name="Iyer P.R."/>
            <person name="Geib S.M."/>
            <person name="Catchmark J."/>
            <person name="Kao T.H."/>
            <person name="Tien M."/>
        </authorList>
    </citation>
    <scope>NUCLEOTIDE SEQUENCE [LARGE SCALE GENOMIC DNA]</scope>
    <source>
        <strain evidence="2 3">ATCC 23769</strain>
    </source>
</reference>
<dbReference type="Proteomes" id="UP000006468">
    <property type="component" value="Chromosome"/>
</dbReference>
<sequence>MDGFSGRHLGILRILCMGETVMGRIIVAVFAVVLLCMVGGFVSLGMFPPALVQQDVHRDLSMAAAPAAPPPMAMAPPAPLPVMPLVKPTPAPMPAQ</sequence>
<dbReference type="EMBL" id="ADTV01000014">
    <property type="protein sequence ID" value="EFG85171.1"/>
    <property type="molecule type" value="Genomic_DNA"/>
</dbReference>
<comment type="caution">
    <text evidence="2">The sequence shown here is derived from an EMBL/GenBank/DDBJ whole genome shotgun (WGS) entry which is preliminary data.</text>
</comment>
<evidence type="ECO:0000313" key="3">
    <source>
        <dbReference type="Proteomes" id="UP000006468"/>
    </source>
</evidence>
<keyword evidence="1" id="KW-1133">Transmembrane helix</keyword>
<evidence type="ECO:0000313" key="2">
    <source>
        <dbReference type="EMBL" id="EFG85171.1"/>
    </source>
</evidence>
<name>D5QCQ3_NOVHA</name>